<dbReference type="NCBIfam" id="TIGR00756">
    <property type="entry name" value="PPR"/>
    <property type="match status" value="1"/>
</dbReference>
<dbReference type="Gene3D" id="1.25.40.10">
    <property type="entry name" value="Tetratricopeptide repeat domain"/>
    <property type="match status" value="1"/>
</dbReference>
<sequence>MVQIGVLHTKYTYPIVLKACGSLRDVENGLKIHVDVKRCGLDGDVYVCTGLVDFSVKCGWLERAWKVFDEMPERDIVCWNAMISGCAVHELFNDVIGVGVRGGGGV</sequence>
<feature type="repeat" description="PPR" evidence="2">
    <location>
        <begin position="44"/>
        <end position="78"/>
    </location>
</feature>
<dbReference type="Pfam" id="PF01535">
    <property type="entry name" value="PPR"/>
    <property type="match status" value="2"/>
</dbReference>
<dbReference type="GO" id="GO:0003723">
    <property type="term" value="F:RNA binding"/>
    <property type="evidence" value="ECO:0007669"/>
    <property type="project" value="InterPro"/>
</dbReference>
<keyword evidence="1" id="KW-0677">Repeat</keyword>
<dbReference type="PROSITE" id="PS51375">
    <property type="entry name" value="PPR"/>
    <property type="match status" value="1"/>
</dbReference>
<evidence type="ECO:0000313" key="4">
    <source>
        <dbReference type="Proteomes" id="UP001454036"/>
    </source>
</evidence>
<dbReference type="PANTHER" id="PTHR47926">
    <property type="entry name" value="PENTATRICOPEPTIDE REPEAT-CONTAINING PROTEIN"/>
    <property type="match status" value="1"/>
</dbReference>
<evidence type="ECO:0000313" key="3">
    <source>
        <dbReference type="EMBL" id="GAA0150990.1"/>
    </source>
</evidence>
<proteinExistence type="predicted"/>
<keyword evidence="4" id="KW-1185">Reference proteome</keyword>
<dbReference type="AlphaFoldDB" id="A0AAV3PIB1"/>
<evidence type="ECO:0008006" key="5">
    <source>
        <dbReference type="Google" id="ProtNLM"/>
    </source>
</evidence>
<organism evidence="3 4">
    <name type="scientific">Lithospermum erythrorhizon</name>
    <name type="common">Purple gromwell</name>
    <name type="synonym">Lithospermum officinale var. erythrorhizon</name>
    <dbReference type="NCBI Taxonomy" id="34254"/>
    <lineage>
        <taxon>Eukaryota</taxon>
        <taxon>Viridiplantae</taxon>
        <taxon>Streptophyta</taxon>
        <taxon>Embryophyta</taxon>
        <taxon>Tracheophyta</taxon>
        <taxon>Spermatophyta</taxon>
        <taxon>Magnoliopsida</taxon>
        <taxon>eudicotyledons</taxon>
        <taxon>Gunneridae</taxon>
        <taxon>Pentapetalae</taxon>
        <taxon>asterids</taxon>
        <taxon>lamiids</taxon>
        <taxon>Boraginales</taxon>
        <taxon>Boraginaceae</taxon>
        <taxon>Boraginoideae</taxon>
        <taxon>Lithospermeae</taxon>
        <taxon>Lithospermum</taxon>
    </lineage>
</organism>
<evidence type="ECO:0000256" key="2">
    <source>
        <dbReference type="PROSITE-ProRule" id="PRU00708"/>
    </source>
</evidence>
<dbReference type="Proteomes" id="UP001454036">
    <property type="component" value="Unassembled WGS sequence"/>
</dbReference>
<name>A0AAV3PIB1_LITER</name>
<protein>
    <recommendedName>
        <fullName evidence="5">Pentatricopeptide repeat-containing protein</fullName>
    </recommendedName>
</protein>
<gene>
    <name evidence="3" type="ORF">LIER_09806</name>
</gene>
<dbReference type="GO" id="GO:0009451">
    <property type="term" value="P:RNA modification"/>
    <property type="evidence" value="ECO:0007669"/>
    <property type="project" value="InterPro"/>
</dbReference>
<dbReference type="InterPro" id="IPR002885">
    <property type="entry name" value="PPR_rpt"/>
</dbReference>
<evidence type="ECO:0000256" key="1">
    <source>
        <dbReference type="ARBA" id="ARBA00022737"/>
    </source>
</evidence>
<comment type="caution">
    <text evidence="3">The sequence shown here is derived from an EMBL/GenBank/DDBJ whole genome shotgun (WGS) entry which is preliminary data.</text>
</comment>
<reference evidence="3 4" key="1">
    <citation type="submission" date="2024-01" db="EMBL/GenBank/DDBJ databases">
        <title>The complete chloroplast genome sequence of Lithospermum erythrorhizon: insights into the phylogenetic relationship among Boraginaceae species and the maternal lineages of purple gromwells.</title>
        <authorList>
            <person name="Okada T."/>
            <person name="Watanabe K."/>
        </authorList>
    </citation>
    <scope>NUCLEOTIDE SEQUENCE [LARGE SCALE GENOMIC DNA]</scope>
</reference>
<dbReference type="EMBL" id="BAABME010001695">
    <property type="protein sequence ID" value="GAA0150990.1"/>
    <property type="molecule type" value="Genomic_DNA"/>
</dbReference>
<accession>A0AAV3PIB1</accession>
<dbReference type="InterPro" id="IPR011990">
    <property type="entry name" value="TPR-like_helical_dom_sf"/>
</dbReference>
<dbReference type="InterPro" id="IPR046960">
    <property type="entry name" value="PPR_At4g14850-like_plant"/>
</dbReference>